<organism evidence="4 5">
    <name type="scientific">Propylenella binzhouense</name>
    <dbReference type="NCBI Taxonomy" id="2555902"/>
    <lineage>
        <taxon>Bacteria</taxon>
        <taxon>Pseudomonadati</taxon>
        <taxon>Pseudomonadota</taxon>
        <taxon>Alphaproteobacteria</taxon>
        <taxon>Hyphomicrobiales</taxon>
        <taxon>Propylenellaceae</taxon>
        <taxon>Propylenella</taxon>
    </lineage>
</organism>
<comment type="caution">
    <text evidence="4">The sequence shown here is derived from an EMBL/GenBank/DDBJ whole genome shotgun (WGS) entry which is preliminary data.</text>
</comment>
<dbReference type="EMBL" id="SPKJ01000015">
    <property type="protein sequence ID" value="MYZ47455.1"/>
    <property type="molecule type" value="Genomic_DNA"/>
</dbReference>
<feature type="domain" description="DUF2059" evidence="3">
    <location>
        <begin position="109"/>
        <end position="166"/>
    </location>
</feature>
<protein>
    <submittedName>
        <fullName evidence="4">DUF2059 domain-containing protein</fullName>
    </submittedName>
</protein>
<feature type="compositionally biased region" description="Polar residues" evidence="1">
    <location>
        <begin position="190"/>
        <end position="199"/>
    </location>
</feature>
<keyword evidence="2" id="KW-0732">Signal</keyword>
<gene>
    <name evidence="4" type="ORF">E4O86_06995</name>
</gene>
<dbReference type="InterPro" id="IPR018637">
    <property type="entry name" value="DUF2059"/>
</dbReference>
<accession>A0A964T3B7</accession>
<evidence type="ECO:0000313" key="5">
    <source>
        <dbReference type="Proteomes" id="UP000773614"/>
    </source>
</evidence>
<evidence type="ECO:0000313" key="4">
    <source>
        <dbReference type="EMBL" id="MYZ47455.1"/>
    </source>
</evidence>
<evidence type="ECO:0000256" key="2">
    <source>
        <dbReference type="SAM" id="SignalP"/>
    </source>
</evidence>
<evidence type="ECO:0000259" key="3">
    <source>
        <dbReference type="Pfam" id="PF09832"/>
    </source>
</evidence>
<proteinExistence type="predicted"/>
<dbReference type="Proteomes" id="UP000773614">
    <property type="component" value="Unassembled WGS sequence"/>
</dbReference>
<dbReference type="AlphaFoldDB" id="A0A964T3B7"/>
<dbReference type="Pfam" id="PF09832">
    <property type="entry name" value="DUF2059"/>
    <property type="match status" value="1"/>
</dbReference>
<feature type="signal peptide" evidence="2">
    <location>
        <begin position="1"/>
        <end position="36"/>
    </location>
</feature>
<keyword evidence="5" id="KW-1185">Reference proteome</keyword>
<reference evidence="4" key="1">
    <citation type="submission" date="2019-03" db="EMBL/GenBank/DDBJ databases">
        <title>Afifella sp. nov., isolated from activated sludge.</title>
        <authorList>
            <person name="Li Q."/>
            <person name="Liu Y."/>
        </authorList>
    </citation>
    <scope>NUCLEOTIDE SEQUENCE</scope>
    <source>
        <strain evidence="4">L72</strain>
    </source>
</reference>
<feature type="chain" id="PRO_5037328787" evidence="2">
    <location>
        <begin position="37"/>
        <end position="199"/>
    </location>
</feature>
<evidence type="ECO:0000256" key="1">
    <source>
        <dbReference type="SAM" id="MobiDB-lite"/>
    </source>
</evidence>
<sequence length="199" mass="21561">MHGVRADAANGVPSMKRFVRAAALALAVAMAAPASAQSPAPASAPDAETLAIAHKVVRASGSGRMFDEILPNVAERAKTTFIRSNPQMQLGVIKVVDEVALDLVDRRKDLDDRLAEVWAGFFDKDQLRAVLDFYNSPAGQRFAEIQPQVLGRQLEVADDWAQEIGQEIAKRVTDELNAMVKDETSKLEQPGTTAKPQAQ</sequence>
<name>A0A964T3B7_9HYPH</name>
<feature type="region of interest" description="Disordered" evidence="1">
    <location>
        <begin position="180"/>
        <end position="199"/>
    </location>
</feature>